<dbReference type="Gene3D" id="3.40.50.2000">
    <property type="entry name" value="Glycogen Phosphorylase B"/>
    <property type="match status" value="2"/>
</dbReference>
<evidence type="ECO:0000259" key="6">
    <source>
        <dbReference type="Pfam" id="PF26168"/>
    </source>
</evidence>
<evidence type="ECO:0000256" key="2">
    <source>
        <dbReference type="ARBA" id="ARBA00022679"/>
    </source>
</evidence>
<keyword evidence="2 3" id="KW-0808">Transferase</keyword>
<dbReference type="CDD" id="cd03784">
    <property type="entry name" value="GT1_Gtf-like"/>
    <property type="match status" value="1"/>
</dbReference>
<accession>A0A2N9IUY3</accession>
<evidence type="ECO:0000256" key="1">
    <source>
        <dbReference type="ARBA" id="ARBA00009995"/>
    </source>
</evidence>
<dbReference type="FunFam" id="3.40.50.2000:FF:000238">
    <property type="entry name" value="Glycosyltransferase"/>
    <property type="match status" value="1"/>
</dbReference>
<dbReference type="SUPFAM" id="SSF53756">
    <property type="entry name" value="UDP-Glycosyltransferase/glycogen phosphorylase"/>
    <property type="match status" value="1"/>
</dbReference>
<dbReference type="PANTHER" id="PTHR48044">
    <property type="entry name" value="GLYCOSYLTRANSFERASE"/>
    <property type="match status" value="1"/>
</dbReference>
<dbReference type="PROSITE" id="PS00375">
    <property type="entry name" value="UDPGT"/>
    <property type="match status" value="1"/>
</dbReference>
<evidence type="ECO:0000256" key="3">
    <source>
        <dbReference type="RuleBase" id="RU003718"/>
    </source>
</evidence>
<dbReference type="InterPro" id="IPR035595">
    <property type="entry name" value="UDP_glycos_trans_CS"/>
</dbReference>
<evidence type="ECO:0000256" key="5">
    <source>
        <dbReference type="SAM" id="MobiDB-lite"/>
    </source>
</evidence>
<sequence>MMTLIGLYNYVETTVITKRWLKQNQGGGSHGALSSTRPSQPAPPPLSSYHVLQYPDSLRLHCHAPTSAKLWFEVHGWDPNSVSNLHFHDLTIPPFLCPQPNPNSQNKFPSHLQPLFNASLHLREPIAALLRELSFEARRIIVINDSMMASVVQDVVTIPNAESYTFNSVSAFSCFLFLLESMGKTLEPNAEGFPKDLPSLEDCFTTEFEDSIASQYDFQNLNSGCLYNTCRIVEATYMDLMEKLDHDKKHWAIGPFNPVRNIAENKTNSNGRRHKCLEWLDKEAPNSVIYVSFGTTTAMEDKQIEELAVGLEQSEQKFIWVLRDADRGDVFINLEQRKAEFLKGFEERVKDKGLVVRDWAPQLEILCHPSTGAFMSHCGWNSCMESITMGVPIAAWPMASDQPRNTVLITSLLKVGIIVKDWSRRDQLVTSSTVENVVKTLMASKEGDEIRKRAADMGEAVRQAMDEGGVSRLELDSFITHITR</sequence>
<dbReference type="FunFam" id="3.40.50.2000:FF:000060">
    <property type="entry name" value="Glycosyltransferase"/>
    <property type="match status" value="1"/>
</dbReference>
<organism evidence="7">
    <name type="scientific">Fagus sylvatica</name>
    <name type="common">Beechnut</name>
    <dbReference type="NCBI Taxonomy" id="28930"/>
    <lineage>
        <taxon>Eukaryota</taxon>
        <taxon>Viridiplantae</taxon>
        <taxon>Streptophyta</taxon>
        <taxon>Embryophyta</taxon>
        <taxon>Tracheophyta</taxon>
        <taxon>Spermatophyta</taxon>
        <taxon>Magnoliopsida</taxon>
        <taxon>eudicotyledons</taxon>
        <taxon>Gunneridae</taxon>
        <taxon>Pentapetalae</taxon>
        <taxon>rosids</taxon>
        <taxon>fabids</taxon>
        <taxon>Fagales</taxon>
        <taxon>Fagaceae</taxon>
        <taxon>Fagus</taxon>
    </lineage>
</organism>
<comment type="similarity">
    <text evidence="1 3">Belongs to the UDP-glycosyltransferase family.</text>
</comment>
<dbReference type="PANTHER" id="PTHR48044:SF22">
    <property type="entry name" value="GLYCOSYLTRANSFERASE"/>
    <property type="match status" value="1"/>
</dbReference>
<reference evidence="7" key="1">
    <citation type="submission" date="2018-02" db="EMBL/GenBank/DDBJ databases">
        <authorList>
            <person name="Cohen D.B."/>
            <person name="Kent A.D."/>
        </authorList>
    </citation>
    <scope>NUCLEOTIDE SEQUENCE</scope>
</reference>
<dbReference type="AlphaFoldDB" id="A0A2N9IUY3"/>
<gene>
    <name evidence="7" type="ORF">FSB_LOCUS55912</name>
</gene>
<dbReference type="Pfam" id="PF00201">
    <property type="entry name" value="UDPGT"/>
    <property type="match status" value="1"/>
</dbReference>
<proteinExistence type="inferred from homology"/>
<evidence type="ECO:0000256" key="4">
    <source>
        <dbReference type="RuleBase" id="RU362057"/>
    </source>
</evidence>
<evidence type="ECO:0000313" key="7">
    <source>
        <dbReference type="EMBL" id="SPD28030.1"/>
    </source>
</evidence>
<dbReference type="InterPro" id="IPR002213">
    <property type="entry name" value="UDP_glucos_trans"/>
</dbReference>
<name>A0A2N9IUY3_FAGSY</name>
<keyword evidence="3" id="KW-0328">Glycosyltransferase</keyword>
<protein>
    <recommendedName>
        <fullName evidence="4">Glycosyltransferase</fullName>
        <ecNumber evidence="4">2.4.1.-</ecNumber>
    </recommendedName>
</protein>
<dbReference type="GO" id="GO:0050404">
    <property type="term" value="F:zeatin O-beta-D-xylosyltransferase activity"/>
    <property type="evidence" value="ECO:0007669"/>
    <property type="project" value="UniProtKB-ARBA"/>
</dbReference>
<feature type="domain" description="Glycosyltransferase N-terminal" evidence="6">
    <location>
        <begin position="72"/>
        <end position="258"/>
    </location>
</feature>
<dbReference type="Pfam" id="PF26168">
    <property type="entry name" value="Glyco_transf_N"/>
    <property type="match status" value="1"/>
</dbReference>
<dbReference type="EMBL" id="OIVN01006217">
    <property type="protein sequence ID" value="SPD28030.1"/>
    <property type="molecule type" value="Genomic_DNA"/>
</dbReference>
<dbReference type="EC" id="2.4.1.-" evidence="4"/>
<dbReference type="GO" id="GO:0009690">
    <property type="term" value="P:cytokinin metabolic process"/>
    <property type="evidence" value="ECO:0007669"/>
    <property type="project" value="UniProtKB-ARBA"/>
</dbReference>
<dbReference type="InterPro" id="IPR058980">
    <property type="entry name" value="Glyco_transf_N"/>
</dbReference>
<feature type="region of interest" description="Disordered" evidence="5">
    <location>
        <begin position="26"/>
        <end position="46"/>
    </location>
</feature>